<dbReference type="RefSeq" id="WP_303888277.1">
    <property type="nucleotide sequence ID" value="NZ_JAGZCC010000102.1"/>
</dbReference>
<dbReference type="AlphaFoldDB" id="A0A943EHW6"/>
<gene>
    <name evidence="1" type="ORF">KHX14_10440</name>
</gene>
<evidence type="ECO:0000313" key="2">
    <source>
        <dbReference type="Proteomes" id="UP000751224"/>
    </source>
</evidence>
<name>A0A943EHW6_9FIRM</name>
<sequence length="120" mass="13933">MLVISRKEQLLNIFDNDDLKAVLTPIVSDVVFLEEKLEELRKLPFIRVSEKNQAMQKATPASKMYKEFLQQYNNCIKTLTSLIDVKEAEGEDALLEGIKMLRERLVLCQDFGLHKCKKFN</sequence>
<dbReference type="EMBL" id="JAGZCC010000102">
    <property type="protein sequence ID" value="MBS5589200.1"/>
    <property type="molecule type" value="Genomic_DNA"/>
</dbReference>
<proteinExistence type="predicted"/>
<comment type="caution">
    <text evidence="1">The sequence shown here is derived from an EMBL/GenBank/DDBJ whole genome shotgun (WGS) entry which is preliminary data.</text>
</comment>
<dbReference type="Proteomes" id="UP000751224">
    <property type="component" value="Unassembled WGS sequence"/>
</dbReference>
<protein>
    <submittedName>
        <fullName evidence="1">Uncharacterized protein</fullName>
    </submittedName>
</protein>
<organism evidence="1 2">
    <name type="scientific">Thomasclavelia spiroformis</name>
    <dbReference type="NCBI Taxonomy" id="29348"/>
    <lineage>
        <taxon>Bacteria</taxon>
        <taxon>Bacillati</taxon>
        <taxon>Bacillota</taxon>
        <taxon>Erysipelotrichia</taxon>
        <taxon>Erysipelotrichales</taxon>
        <taxon>Coprobacillaceae</taxon>
        <taxon>Thomasclavelia</taxon>
    </lineage>
</organism>
<evidence type="ECO:0000313" key="1">
    <source>
        <dbReference type="EMBL" id="MBS5589200.1"/>
    </source>
</evidence>
<accession>A0A943EHW6</accession>
<reference evidence="1" key="1">
    <citation type="submission" date="2021-02" db="EMBL/GenBank/DDBJ databases">
        <title>Infant gut strain persistence is associated with maternal origin, phylogeny, and functional potential including surface adhesion and iron acquisition.</title>
        <authorList>
            <person name="Lou Y.C."/>
        </authorList>
    </citation>
    <scope>NUCLEOTIDE SEQUENCE</scope>
    <source>
        <strain evidence="1">L3_108_000G1_dasL3_108_000G1_metabat.metabat.11</strain>
    </source>
</reference>